<keyword evidence="2" id="KW-1185">Reference proteome</keyword>
<organism evidence="1 2">
    <name type="scientific">Rhodocollybia butyracea</name>
    <dbReference type="NCBI Taxonomy" id="206335"/>
    <lineage>
        <taxon>Eukaryota</taxon>
        <taxon>Fungi</taxon>
        <taxon>Dikarya</taxon>
        <taxon>Basidiomycota</taxon>
        <taxon>Agaricomycotina</taxon>
        <taxon>Agaricomycetes</taxon>
        <taxon>Agaricomycetidae</taxon>
        <taxon>Agaricales</taxon>
        <taxon>Marasmiineae</taxon>
        <taxon>Omphalotaceae</taxon>
        <taxon>Rhodocollybia</taxon>
    </lineage>
</organism>
<accession>A0A9P5PN10</accession>
<dbReference type="InterPro" id="IPR032675">
    <property type="entry name" value="LRR_dom_sf"/>
</dbReference>
<dbReference type="AlphaFoldDB" id="A0A9P5PN10"/>
<comment type="caution">
    <text evidence="1">The sequence shown here is derived from an EMBL/GenBank/DDBJ whole genome shotgun (WGS) entry which is preliminary data.</text>
</comment>
<name>A0A9P5PN10_9AGAR</name>
<protein>
    <submittedName>
        <fullName evidence="1">Uncharacterized protein</fullName>
    </submittedName>
</protein>
<dbReference type="Gene3D" id="3.80.10.10">
    <property type="entry name" value="Ribonuclease Inhibitor"/>
    <property type="match status" value="1"/>
</dbReference>
<proteinExistence type="predicted"/>
<evidence type="ECO:0000313" key="2">
    <source>
        <dbReference type="Proteomes" id="UP000772434"/>
    </source>
</evidence>
<dbReference type="SUPFAM" id="SSF52047">
    <property type="entry name" value="RNI-like"/>
    <property type="match status" value="1"/>
</dbReference>
<sequence>MGSQSGEATDVLDKFELRGGSKHYNLSKKTQWTRNKIDTCLAWFRYQKIYGSYGGKGEQDGDAKEGCIGFGLVEVEHLYFILLVVLLFETFNTSFLELFGELKEQNESYRYAKVPSFVSWKRFERVYQNRIRIITLDNPDTAYRRALSTLSQMRGEGPLLPKLHTLRWYGLSGLGLIEPSVMFMHSSIREFVIDQMVYEVEDLEPGIFASYCATISARMPFLSCLQIGVYPSQVYEKPIVALMKQLPNLRELLVPPFPDLTQISRGLAEVPQMEIFIISTNFSHLPSSILKHSNPPECVDLRKLQQMVLYCTYVFSTRLLQNISPTAEMRSLTMDSHDPETSDNIRILILQIATKFSHLTLLHLDHKPLVYGRGRILDTLLSRPLAKDIIHFKHLIPILSGCPKIILFNLQSPYPPAIDDHDIETIAKSWPGLEEFSFCHQPVVLLLKREKRMTLKALSHFSLHCPNLSTLKLYLDATSDHIPDVISGEARRLEKLSMLDVGPSPIDENARVAYTLAHFCSTQTKLSFGNPWGYSDRIDPRINSTWRPEWKAVEAALLPKIEKQISPAEGPENEGTVITRSV</sequence>
<evidence type="ECO:0000313" key="1">
    <source>
        <dbReference type="EMBL" id="KAF9066281.1"/>
    </source>
</evidence>
<gene>
    <name evidence="1" type="ORF">BDP27DRAFT_1365700</name>
</gene>
<dbReference type="EMBL" id="JADNRY010000089">
    <property type="protein sequence ID" value="KAF9066281.1"/>
    <property type="molecule type" value="Genomic_DNA"/>
</dbReference>
<dbReference type="Proteomes" id="UP000772434">
    <property type="component" value="Unassembled WGS sequence"/>
</dbReference>
<reference evidence="1" key="1">
    <citation type="submission" date="2020-11" db="EMBL/GenBank/DDBJ databases">
        <authorList>
            <consortium name="DOE Joint Genome Institute"/>
            <person name="Ahrendt S."/>
            <person name="Riley R."/>
            <person name="Andreopoulos W."/>
            <person name="Labutti K."/>
            <person name="Pangilinan J."/>
            <person name="Ruiz-Duenas F.J."/>
            <person name="Barrasa J.M."/>
            <person name="Sanchez-Garcia M."/>
            <person name="Camarero S."/>
            <person name="Miyauchi S."/>
            <person name="Serrano A."/>
            <person name="Linde D."/>
            <person name="Babiker R."/>
            <person name="Drula E."/>
            <person name="Ayuso-Fernandez I."/>
            <person name="Pacheco R."/>
            <person name="Padilla G."/>
            <person name="Ferreira P."/>
            <person name="Barriuso J."/>
            <person name="Kellner H."/>
            <person name="Castanera R."/>
            <person name="Alfaro M."/>
            <person name="Ramirez L."/>
            <person name="Pisabarro A.G."/>
            <person name="Kuo A."/>
            <person name="Tritt A."/>
            <person name="Lipzen A."/>
            <person name="He G."/>
            <person name="Yan M."/>
            <person name="Ng V."/>
            <person name="Cullen D."/>
            <person name="Martin F."/>
            <person name="Rosso M.-N."/>
            <person name="Henrissat B."/>
            <person name="Hibbett D."/>
            <person name="Martinez A.T."/>
            <person name="Grigoriev I.V."/>
        </authorList>
    </citation>
    <scope>NUCLEOTIDE SEQUENCE</scope>
    <source>
        <strain evidence="1">AH 40177</strain>
    </source>
</reference>
<dbReference type="OrthoDB" id="2447803at2759"/>